<organism evidence="1 2">
    <name type="scientific">Roseibacillus persicicus</name>
    <dbReference type="NCBI Taxonomy" id="454148"/>
    <lineage>
        <taxon>Bacteria</taxon>
        <taxon>Pseudomonadati</taxon>
        <taxon>Verrucomicrobiota</taxon>
        <taxon>Verrucomicrobiia</taxon>
        <taxon>Verrucomicrobiales</taxon>
        <taxon>Verrucomicrobiaceae</taxon>
        <taxon>Roseibacillus</taxon>
    </lineage>
</organism>
<evidence type="ECO:0000313" key="2">
    <source>
        <dbReference type="Proteomes" id="UP000644507"/>
    </source>
</evidence>
<sequence length="187" mass="21402">MIELVQESYFAKGGQRACYEVPGKPDLCVKVEFTEDEASEERVEEELQAHRKVLARGESCPIVALFRGRVETTLGAGYLFDLVRNSDQTISPTLRNCEKELGKESITSLVRAFYHELIQRGLVVGDLHPKNLVVRDRSELVLIDGLGAVNFAWLYYHVGPLRVFKTRRKFRRLCRLLDISSEDVFVR</sequence>
<reference evidence="1" key="2">
    <citation type="submission" date="2020-09" db="EMBL/GenBank/DDBJ databases">
        <authorList>
            <person name="Sun Q."/>
            <person name="Kim S."/>
        </authorList>
    </citation>
    <scope>NUCLEOTIDE SEQUENCE</scope>
    <source>
        <strain evidence="1">KCTC 12988</strain>
    </source>
</reference>
<gene>
    <name evidence="1" type="ORF">GCM10007100_01080</name>
</gene>
<dbReference type="RefSeq" id="WP_189566307.1">
    <property type="nucleotide sequence ID" value="NZ_BMXI01000001.1"/>
</dbReference>
<dbReference type="Pfam" id="PF10707">
    <property type="entry name" value="YrbL-PhoP_reg"/>
    <property type="match status" value="1"/>
</dbReference>
<evidence type="ECO:0008006" key="3">
    <source>
        <dbReference type="Google" id="ProtNLM"/>
    </source>
</evidence>
<dbReference type="AlphaFoldDB" id="A0A918TDF4"/>
<name>A0A918TDF4_9BACT</name>
<dbReference type="Proteomes" id="UP000644507">
    <property type="component" value="Unassembled WGS sequence"/>
</dbReference>
<evidence type="ECO:0000313" key="1">
    <source>
        <dbReference type="EMBL" id="GHC40402.1"/>
    </source>
</evidence>
<dbReference type="EMBL" id="BMXI01000001">
    <property type="protein sequence ID" value="GHC40402.1"/>
    <property type="molecule type" value="Genomic_DNA"/>
</dbReference>
<comment type="caution">
    <text evidence="1">The sequence shown here is derived from an EMBL/GenBank/DDBJ whole genome shotgun (WGS) entry which is preliminary data.</text>
</comment>
<reference evidence="1" key="1">
    <citation type="journal article" date="2014" name="Int. J. Syst. Evol. Microbiol.">
        <title>Complete genome sequence of Corynebacterium casei LMG S-19264T (=DSM 44701T), isolated from a smear-ripened cheese.</title>
        <authorList>
            <consortium name="US DOE Joint Genome Institute (JGI-PGF)"/>
            <person name="Walter F."/>
            <person name="Albersmeier A."/>
            <person name="Kalinowski J."/>
            <person name="Ruckert C."/>
        </authorList>
    </citation>
    <scope>NUCLEOTIDE SEQUENCE</scope>
    <source>
        <strain evidence="1">KCTC 12988</strain>
    </source>
</reference>
<accession>A0A918TDF4</accession>
<proteinExistence type="predicted"/>
<protein>
    <recommendedName>
        <fullName evidence="3">Protein kinase domain-containing protein</fullName>
    </recommendedName>
</protein>
<keyword evidence="2" id="KW-1185">Reference proteome</keyword>
<dbReference type="InterPro" id="IPR019647">
    <property type="entry name" value="PhoP_reg_network_YrbL"/>
</dbReference>